<organism evidence="17 18">
    <name type="scientific">Acidovorax cavernicola</name>
    <dbReference type="NCBI Taxonomy" id="1675792"/>
    <lineage>
        <taxon>Bacteria</taxon>
        <taxon>Pseudomonadati</taxon>
        <taxon>Pseudomonadota</taxon>
        <taxon>Betaproteobacteria</taxon>
        <taxon>Burkholderiales</taxon>
        <taxon>Comamonadaceae</taxon>
        <taxon>Acidovorax</taxon>
    </lineage>
</organism>
<keyword evidence="11 14" id="KW-0472">Membrane</keyword>
<evidence type="ECO:0000256" key="8">
    <source>
        <dbReference type="ARBA" id="ARBA00023004"/>
    </source>
</evidence>
<dbReference type="Pfam" id="PF07660">
    <property type="entry name" value="STN"/>
    <property type="match status" value="1"/>
</dbReference>
<dbReference type="Proteomes" id="UP000265619">
    <property type="component" value="Unassembled WGS sequence"/>
</dbReference>
<keyword evidence="8" id="KW-0408">Iron</keyword>
<dbReference type="GO" id="GO:0015891">
    <property type="term" value="P:siderophore transport"/>
    <property type="evidence" value="ECO:0007669"/>
    <property type="project" value="InterPro"/>
</dbReference>
<evidence type="ECO:0000256" key="10">
    <source>
        <dbReference type="ARBA" id="ARBA00023077"/>
    </source>
</evidence>
<reference evidence="17 18" key="1">
    <citation type="submission" date="2018-09" db="EMBL/GenBank/DDBJ databases">
        <title>Acidovorax cavernicola nov. sp. isolated from Gruta de las Maravillas (Aracena, Spain).</title>
        <authorList>
            <person name="Jurado V."/>
            <person name="Gutierrez-Patricio S."/>
            <person name="Gonzalez-Pimentel J.L."/>
            <person name="Miller A.Z."/>
            <person name="Laiz L."/>
            <person name="Saiz-Jimenez C."/>
        </authorList>
    </citation>
    <scope>NUCLEOTIDE SEQUENCE [LARGE SCALE GENOMIC DNA]</scope>
    <source>
        <strain evidence="17 18">1011MAR4D40.2</strain>
    </source>
</reference>
<evidence type="ECO:0000256" key="14">
    <source>
        <dbReference type="PROSITE-ProRule" id="PRU01360"/>
    </source>
</evidence>
<dbReference type="CDD" id="cd01347">
    <property type="entry name" value="ligand_gated_channel"/>
    <property type="match status" value="1"/>
</dbReference>
<keyword evidence="13 14" id="KW-0998">Cell outer membrane</keyword>
<accession>A0A9X8D4N6</accession>
<evidence type="ECO:0000256" key="3">
    <source>
        <dbReference type="ARBA" id="ARBA00022448"/>
    </source>
</evidence>
<sequence>MGLALGAAGALVSPAQAQPAARPVADGARNFSIPAGPLDRALGGFASAAGIELSVDASLLQGRSTTGLAGSFTVGDGFAELLRGHGLQAVRQPNGSYTLGRSPVPAAGSASASPNATAGGTVLPVVTVQAAGPQETATGPVQGYVAKRSASATKTDTSLLETPQLINVVTRAQMDDQGARTVAEALRYTAGVLAEPNGFDVRYDWNYIRGYNTFGTQWLDGLPMPGDPSSYAVPRIPAYGLERVEVIKGPASVLYGKSIPGGLLNQVSKRPQAEAHREVQVTATNFGGAQVATDLTGPIDKDGQWLYRLVALRRDAHTQVDHERDTQTMIAPSFTWRPSVATSLTLQMHYQKDDPRMSPRFYPVIGSHTPSKLFGYIPRSLYLGEPSTDSFNRTYKSIGYAFEHRFNDTFAVRQNLRYGHAEQDMFLVRVHPFNAYRPDGHTMNRVSAISDDDIRSLSVDTQVEAKVRTGPLEHTLLAGVDHLRGKISFNFANSAVGVPSLDVLNPVYGLPVTRPTAYTTSNLQQLQQTGLYLQDQIRWGRAIATLGLRHDRSSIDTTNRTLASRPTVATDDSATTGRAGLTYVFDNGIAPYASYSTSFLPTSGVDRLNRPFQAQKGRQFEVGVKYEPLGGWGFMTASLFRNELENGLTPDGLNAQYSVQTGRQRLRGLELEAKADLTSRLSLIAAYSYTDSEVRASNDRVALGQDMLRTPRHQASAWMDYRFESVPGLQAGIGARYMSAYDTAPTYDPALRIPSLFLWDLGASYDLGMLSETLKGARLRLTIANVSDKRYVSHCLMSNGSPCNYGARRTATATLSYAW</sequence>
<dbReference type="InterPro" id="IPR036942">
    <property type="entry name" value="Beta-barrel_TonB_sf"/>
</dbReference>
<keyword evidence="7" id="KW-0732">Signal</keyword>
<comment type="similarity">
    <text evidence="2 14 15">Belongs to the TonB-dependent receptor family.</text>
</comment>
<dbReference type="SUPFAM" id="SSF56935">
    <property type="entry name" value="Porins"/>
    <property type="match status" value="1"/>
</dbReference>
<name>A0A9X8D4N6_9BURK</name>
<dbReference type="InterPro" id="IPR037066">
    <property type="entry name" value="Plug_dom_sf"/>
</dbReference>
<evidence type="ECO:0000256" key="9">
    <source>
        <dbReference type="ARBA" id="ARBA00023065"/>
    </source>
</evidence>
<evidence type="ECO:0000256" key="15">
    <source>
        <dbReference type="RuleBase" id="RU003357"/>
    </source>
</evidence>
<gene>
    <name evidence="17" type="ORF">D3H34_14495</name>
</gene>
<evidence type="ECO:0000256" key="5">
    <source>
        <dbReference type="ARBA" id="ARBA00022496"/>
    </source>
</evidence>
<evidence type="ECO:0000256" key="13">
    <source>
        <dbReference type="ARBA" id="ARBA00023237"/>
    </source>
</evidence>
<dbReference type="InterPro" id="IPR039426">
    <property type="entry name" value="TonB-dep_rcpt-like"/>
</dbReference>
<keyword evidence="10 15" id="KW-0798">TonB box</keyword>
<dbReference type="Gene3D" id="3.55.50.30">
    <property type="match status" value="1"/>
</dbReference>
<evidence type="ECO:0000313" key="17">
    <source>
        <dbReference type="EMBL" id="RIX79409.1"/>
    </source>
</evidence>
<dbReference type="InterPro" id="IPR012910">
    <property type="entry name" value="Plug_dom"/>
</dbReference>
<evidence type="ECO:0000256" key="1">
    <source>
        <dbReference type="ARBA" id="ARBA00004571"/>
    </source>
</evidence>
<dbReference type="NCBIfam" id="TIGR01783">
    <property type="entry name" value="TonB-siderophor"/>
    <property type="match status" value="1"/>
</dbReference>
<proteinExistence type="inferred from homology"/>
<evidence type="ECO:0000256" key="7">
    <source>
        <dbReference type="ARBA" id="ARBA00022729"/>
    </source>
</evidence>
<dbReference type="Pfam" id="PF07715">
    <property type="entry name" value="Plug"/>
    <property type="match status" value="1"/>
</dbReference>
<dbReference type="FunFam" id="2.170.130.10:FF:000001">
    <property type="entry name" value="Catecholate siderophore TonB-dependent receptor"/>
    <property type="match status" value="1"/>
</dbReference>
<dbReference type="InterPro" id="IPR011662">
    <property type="entry name" value="Secretin/TonB_short_N"/>
</dbReference>
<comment type="subcellular location">
    <subcellularLocation>
        <location evidence="1 14">Cell outer membrane</location>
        <topology evidence="1 14">Multi-pass membrane protein</topology>
    </subcellularLocation>
</comment>
<dbReference type="GO" id="GO:0009279">
    <property type="term" value="C:cell outer membrane"/>
    <property type="evidence" value="ECO:0007669"/>
    <property type="project" value="UniProtKB-SubCell"/>
</dbReference>
<dbReference type="EMBL" id="QXMN01000016">
    <property type="protein sequence ID" value="RIX79409.1"/>
    <property type="molecule type" value="Genomic_DNA"/>
</dbReference>
<keyword evidence="12 17" id="KW-0675">Receptor</keyword>
<dbReference type="InterPro" id="IPR010105">
    <property type="entry name" value="TonB_sidphr_rcpt"/>
</dbReference>
<protein>
    <submittedName>
        <fullName evidence="17">TonB-dependent siderophore receptor</fullName>
    </submittedName>
</protein>
<evidence type="ECO:0000259" key="16">
    <source>
        <dbReference type="SMART" id="SM00965"/>
    </source>
</evidence>
<evidence type="ECO:0000256" key="4">
    <source>
        <dbReference type="ARBA" id="ARBA00022452"/>
    </source>
</evidence>
<dbReference type="Pfam" id="PF00593">
    <property type="entry name" value="TonB_dep_Rec_b-barrel"/>
    <property type="match status" value="1"/>
</dbReference>
<dbReference type="PANTHER" id="PTHR32552:SF68">
    <property type="entry name" value="FERRICHROME OUTER MEMBRANE TRANSPORTER_PHAGE RECEPTOR"/>
    <property type="match status" value="1"/>
</dbReference>
<dbReference type="SMART" id="SM00965">
    <property type="entry name" value="STN"/>
    <property type="match status" value="1"/>
</dbReference>
<dbReference type="GO" id="GO:0038023">
    <property type="term" value="F:signaling receptor activity"/>
    <property type="evidence" value="ECO:0007669"/>
    <property type="project" value="InterPro"/>
</dbReference>
<keyword evidence="6 14" id="KW-0812">Transmembrane</keyword>
<evidence type="ECO:0000313" key="18">
    <source>
        <dbReference type="Proteomes" id="UP000265619"/>
    </source>
</evidence>
<evidence type="ECO:0000256" key="2">
    <source>
        <dbReference type="ARBA" id="ARBA00009810"/>
    </source>
</evidence>
<dbReference type="InterPro" id="IPR000531">
    <property type="entry name" value="Beta-barrel_TonB"/>
</dbReference>
<feature type="domain" description="Secretin/TonB short N-terminal" evidence="16">
    <location>
        <begin position="51"/>
        <end position="102"/>
    </location>
</feature>
<dbReference type="GO" id="GO:0015344">
    <property type="term" value="F:siderophore uptake transmembrane transporter activity"/>
    <property type="evidence" value="ECO:0007669"/>
    <property type="project" value="TreeGrafter"/>
</dbReference>
<keyword evidence="18" id="KW-1185">Reference proteome</keyword>
<dbReference type="PANTHER" id="PTHR32552">
    <property type="entry name" value="FERRICHROME IRON RECEPTOR-RELATED"/>
    <property type="match status" value="1"/>
</dbReference>
<keyword evidence="3 14" id="KW-0813">Transport</keyword>
<keyword evidence="9" id="KW-0406">Ion transport</keyword>
<dbReference type="Gene3D" id="2.40.170.20">
    <property type="entry name" value="TonB-dependent receptor, beta-barrel domain"/>
    <property type="match status" value="1"/>
</dbReference>
<evidence type="ECO:0000256" key="12">
    <source>
        <dbReference type="ARBA" id="ARBA00023170"/>
    </source>
</evidence>
<dbReference type="OrthoDB" id="183532at2"/>
<dbReference type="AlphaFoldDB" id="A0A9X8D4N6"/>
<keyword evidence="4 14" id="KW-1134">Transmembrane beta strand</keyword>
<evidence type="ECO:0000256" key="11">
    <source>
        <dbReference type="ARBA" id="ARBA00023136"/>
    </source>
</evidence>
<dbReference type="PROSITE" id="PS52016">
    <property type="entry name" value="TONB_DEPENDENT_REC_3"/>
    <property type="match status" value="1"/>
</dbReference>
<keyword evidence="5" id="KW-0410">Iron transport</keyword>
<comment type="caution">
    <text evidence="17">The sequence shown here is derived from an EMBL/GenBank/DDBJ whole genome shotgun (WGS) entry which is preliminary data.</text>
</comment>
<evidence type="ECO:0000256" key="6">
    <source>
        <dbReference type="ARBA" id="ARBA00022692"/>
    </source>
</evidence>
<dbReference type="Gene3D" id="2.170.130.10">
    <property type="entry name" value="TonB-dependent receptor, plug domain"/>
    <property type="match status" value="1"/>
</dbReference>